<evidence type="ECO:0000259" key="3">
    <source>
        <dbReference type="Pfam" id="PF12246"/>
    </source>
</evidence>
<dbReference type="InterPro" id="IPR037314">
    <property type="entry name" value="MKT1_H3TH"/>
</dbReference>
<sequence>MPSLTQDQWINEQAVKYSVAELEDCAIAVEASYYLQLLLHADDDLGRSYEPLLPALGSVTGMEKRIDEDLEQWAAHGITPLFVFDGQTLVGQDEMSIANGSKAQEKTNAAWSLYFGGRPSEAVAAFGSSIGAVRPETLYPLLQRILRKRQLHFLVAPYNAAAQIAYFDMIDSDQCAGIMGSDELLLYPINDCVIKTIDWENTGTDGNPTVTAVSKRHLLQSLGGGVSEPLFVDSLLARGTSFLPRFPGLQELLPADGKERSPPSIRDALNTLRTANKSVAVACSTFNDMVQAKDPEWLDKYQKALMAVKHFIYISEAGEIQVHEYEGLTKDNHEYLGKQIPAELFHYLNTGLIGHRNLTWITHSKVVVLPTVDGYQSAEYERLVESQTKAVKENALALIANGLHRGIQHNPITWKFWYKSGTEKPERISDAVKDAAAAKVTKWTLKEAAIKEHAPGFSAGSIASELVALRNPDFVKSTHTQAKAKGIDSADSIISLTILRFLHLRDYVTDAHTLTNWGNALATAMEALKPTVDQNPDVGNLYEALLVAFELIRFDVLNARNKHDDLQGYPMNGTEEERMSLLLVSRCATLLKLRHQQIGYTGPLSKNLLNFRTLASEVRSADRDLTEAIVASNFLHAQSKRQRDDYFEIGHRLPFLEDPHVAMGIAVKTYFDDILPGYTPAQKQEKMDQFPASYLPYAENFSGDLAIACSFFDAIHAGVKTLGASEMSAKQREEWDKAADYLESRR</sequence>
<evidence type="ECO:0000259" key="4">
    <source>
        <dbReference type="Pfam" id="PF12247"/>
    </source>
</evidence>
<dbReference type="CDD" id="cd09902">
    <property type="entry name" value="H3TH_MKT1"/>
    <property type="match status" value="1"/>
</dbReference>
<gene>
    <name evidence="5" type="ORF">NKR19_g6005</name>
</gene>
<dbReference type="Pfam" id="PF12247">
    <property type="entry name" value="MKT1_N"/>
    <property type="match status" value="1"/>
</dbReference>
<evidence type="ECO:0000256" key="1">
    <source>
        <dbReference type="ARBA" id="ARBA00022845"/>
    </source>
</evidence>
<dbReference type="PANTHER" id="PTHR11081:SF32">
    <property type="entry name" value="POST-TRANSCRIPTIONAL REGULATOR MKT1"/>
    <property type="match status" value="1"/>
</dbReference>
<keyword evidence="1" id="KW-0810">Translation regulation</keyword>
<feature type="domain" description="Post-transcriptional regulator MKT1 C-terminal" evidence="3">
    <location>
        <begin position="500"/>
        <end position="743"/>
    </location>
</feature>
<dbReference type="GO" id="GO:0006417">
    <property type="term" value="P:regulation of translation"/>
    <property type="evidence" value="ECO:0007669"/>
    <property type="project" value="UniProtKB-KW"/>
</dbReference>
<protein>
    <submittedName>
        <fullName evidence="5">Protein MKT1</fullName>
    </submittedName>
</protein>
<organism evidence="5 6">
    <name type="scientific">Coniochaeta hoffmannii</name>
    <dbReference type="NCBI Taxonomy" id="91930"/>
    <lineage>
        <taxon>Eukaryota</taxon>
        <taxon>Fungi</taxon>
        <taxon>Dikarya</taxon>
        <taxon>Ascomycota</taxon>
        <taxon>Pezizomycotina</taxon>
        <taxon>Sordariomycetes</taxon>
        <taxon>Sordariomycetidae</taxon>
        <taxon>Coniochaetales</taxon>
        <taxon>Coniochaetaceae</taxon>
        <taxon>Coniochaeta</taxon>
    </lineage>
</organism>
<dbReference type="Gene3D" id="3.40.50.1010">
    <property type="entry name" value="5'-nuclease"/>
    <property type="match status" value="1"/>
</dbReference>
<dbReference type="SUPFAM" id="SSF88723">
    <property type="entry name" value="PIN domain-like"/>
    <property type="match status" value="1"/>
</dbReference>
<keyword evidence="6" id="KW-1185">Reference proteome</keyword>
<comment type="caution">
    <text evidence="5">The sequence shown here is derived from an EMBL/GenBank/DDBJ whole genome shotgun (WGS) entry which is preliminary data.</text>
</comment>
<evidence type="ECO:0000313" key="5">
    <source>
        <dbReference type="EMBL" id="KAJ9145602.1"/>
    </source>
</evidence>
<reference evidence="5" key="1">
    <citation type="submission" date="2022-07" db="EMBL/GenBank/DDBJ databases">
        <title>Fungi with potential for degradation of polypropylene.</title>
        <authorList>
            <person name="Gostincar C."/>
        </authorList>
    </citation>
    <scope>NUCLEOTIDE SEQUENCE</scope>
    <source>
        <strain evidence="5">EXF-13287</strain>
    </source>
</reference>
<dbReference type="CDD" id="cd09858">
    <property type="entry name" value="PIN_MKT1"/>
    <property type="match status" value="1"/>
</dbReference>
<dbReference type="AlphaFoldDB" id="A0AA38VR76"/>
<dbReference type="InterPro" id="IPR029060">
    <property type="entry name" value="PIN-like_dom_sf"/>
</dbReference>
<dbReference type="Proteomes" id="UP001174691">
    <property type="component" value="Unassembled WGS sequence"/>
</dbReference>
<dbReference type="PANTHER" id="PTHR11081">
    <property type="entry name" value="FLAP ENDONUCLEASE FAMILY MEMBER"/>
    <property type="match status" value="1"/>
</dbReference>
<evidence type="ECO:0000256" key="2">
    <source>
        <dbReference type="ARBA" id="ARBA00024023"/>
    </source>
</evidence>
<dbReference type="GO" id="GO:0003730">
    <property type="term" value="F:mRNA 3'-UTR binding"/>
    <property type="evidence" value="ECO:0007669"/>
    <property type="project" value="TreeGrafter"/>
</dbReference>
<comment type="similarity">
    <text evidence="2">Belongs to the XPG/RAD2 endonuclease family.</text>
</comment>
<dbReference type="InterPro" id="IPR022039">
    <property type="entry name" value="MKT1_C"/>
</dbReference>
<dbReference type="Pfam" id="PF12246">
    <property type="entry name" value="MKT1_C"/>
    <property type="match status" value="1"/>
</dbReference>
<accession>A0AA38VR76</accession>
<evidence type="ECO:0000313" key="6">
    <source>
        <dbReference type="Proteomes" id="UP001174691"/>
    </source>
</evidence>
<feature type="domain" description="Post-transcriptional regulator MKT1 N-terminal" evidence="4">
    <location>
        <begin position="330"/>
        <end position="418"/>
    </location>
</feature>
<dbReference type="EMBL" id="JANBVN010000088">
    <property type="protein sequence ID" value="KAJ9145602.1"/>
    <property type="molecule type" value="Genomic_DNA"/>
</dbReference>
<dbReference type="InterPro" id="IPR006084">
    <property type="entry name" value="XPG/Rad2"/>
</dbReference>
<dbReference type="InterPro" id="IPR022040">
    <property type="entry name" value="MKT1_N"/>
</dbReference>
<name>A0AA38VR76_9PEZI</name>
<proteinExistence type="inferred from homology"/>